<feature type="compositionally biased region" description="Low complexity" evidence="5">
    <location>
        <begin position="228"/>
        <end position="237"/>
    </location>
</feature>
<feature type="compositionally biased region" description="Basic and acidic residues" evidence="5">
    <location>
        <begin position="360"/>
        <end position="380"/>
    </location>
</feature>
<evidence type="ECO:0000313" key="7">
    <source>
        <dbReference type="EMBL" id="PWW77658.1"/>
    </source>
</evidence>
<feature type="region of interest" description="Disordered" evidence="5">
    <location>
        <begin position="219"/>
        <end position="277"/>
    </location>
</feature>
<dbReference type="EMBL" id="PYWC01000020">
    <property type="protein sequence ID" value="PWW77658.1"/>
    <property type="molecule type" value="Genomic_DNA"/>
</dbReference>
<feature type="non-terminal residue" evidence="7">
    <location>
        <position position="528"/>
    </location>
</feature>
<dbReference type="GO" id="GO:0000184">
    <property type="term" value="P:nuclear-transcribed mRNA catabolic process, nonsense-mediated decay"/>
    <property type="evidence" value="ECO:0007669"/>
    <property type="project" value="UniProtKB-KW"/>
</dbReference>
<organism evidence="7 8">
    <name type="scientific">Tuber magnatum</name>
    <name type="common">white Piedmont truffle</name>
    <dbReference type="NCBI Taxonomy" id="42249"/>
    <lineage>
        <taxon>Eukaryota</taxon>
        <taxon>Fungi</taxon>
        <taxon>Dikarya</taxon>
        <taxon>Ascomycota</taxon>
        <taxon>Pezizomycotina</taxon>
        <taxon>Pezizomycetes</taxon>
        <taxon>Pezizales</taxon>
        <taxon>Tuberaceae</taxon>
        <taxon>Tuber</taxon>
    </lineage>
</organism>
<evidence type="ECO:0000256" key="4">
    <source>
        <dbReference type="ARBA" id="ARBA00023242"/>
    </source>
</evidence>
<comment type="caution">
    <text evidence="7">The sequence shown here is derived from an EMBL/GenBank/DDBJ whole genome shotgun (WGS) entry which is preliminary data.</text>
</comment>
<feature type="compositionally biased region" description="Basic and acidic residues" evidence="5">
    <location>
        <begin position="238"/>
        <end position="277"/>
    </location>
</feature>
<feature type="compositionally biased region" description="Polar residues" evidence="5">
    <location>
        <begin position="115"/>
        <end position="124"/>
    </location>
</feature>
<dbReference type="GO" id="GO:0003729">
    <property type="term" value="F:mRNA binding"/>
    <property type="evidence" value="ECO:0007669"/>
    <property type="project" value="TreeGrafter"/>
</dbReference>
<evidence type="ECO:0000259" key="6">
    <source>
        <dbReference type="Pfam" id="PF03467"/>
    </source>
</evidence>
<feature type="compositionally biased region" description="Low complexity" evidence="5">
    <location>
        <begin position="514"/>
        <end position="528"/>
    </location>
</feature>
<dbReference type="PANTHER" id="PTHR13112:SF0">
    <property type="entry name" value="FI21285P1"/>
    <property type="match status" value="1"/>
</dbReference>
<keyword evidence="3" id="KW-0866">Nonsense-mediated mRNA decay</keyword>
<dbReference type="AlphaFoldDB" id="A0A317STF0"/>
<name>A0A317STF0_9PEZI</name>
<dbReference type="SUPFAM" id="SSF54928">
    <property type="entry name" value="RNA-binding domain, RBD"/>
    <property type="match status" value="1"/>
</dbReference>
<dbReference type="PANTHER" id="PTHR13112">
    <property type="entry name" value="UPF3 REGULATOR OF NONSENSE TRANSCRIPTS-LIKE PROTEIN"/>
    <property type="match status" value="1"/>
</dbReference>
<evidence type="ECO:0000256" key="2">
    <source>
        <dbReference type="ARBA" id="ARBA00005991"/>
    </source>
</evidence>
<feature type="domain" description="UPF3" evidence="6">
    <location>
        <begin position="36"/>
        <end position="224"/>
    </location>
</feature>
<dbReference type="GO" id="GO:0045727">
    <property type="term" value="P:positive regulation of translation"/>
    <property type="evidence" value="ECO:0007669"/>
    <property type="project" value="TreeGrafter"/>
</dbReference>
<comment type="subcellular location">
    <subcellularLocation>
        <location evidence="1">Nucleus</location>
    </subcellularLocation>
</comment>
<dbReference type="InterPro" id="IPR039722">
    <property type="entry name" value="Upf3"/>
</dbReference>
<dbReference type="STRING" id="42249.A0A317STF0"/>
<dbReference type="Proteomes" id="UP000246991">
    <property type="component" value="Unassembled WGS sequence"/>
</dbReference>
<feature type="region of interest" description="Disordered" evidence="5">
    <location>
        <begin position="108"/>
        <end position="137"/>
    </location>
</feature>
<dbReference type="CDD" id="cd12455">
    <property type="entry name" value="RRM_like_Smg4_UPF3"/>
    <property type="match status" value="1"/>
</dbReference>
<evidence type="ECO:0000313" key="8">
    <source>
        <dbReference type="Proteomes" id="UP000246991"/>
    </source>
</evidence>
<accession>A0A317STF0</accession>
<protein>
    <recommendedName>
        <fullName evidence="6">UPF3 domain-containing protein</fullName>
    </recommendedName>
</protein>
<keyword evidence="4" id="KW-0539">Nucleus</keyword>
<reference evidence="7 8" key="1">
    <citation type="submission" date="2018-03" db="EMBL/GenBank/DDBJ databases">
        <title>Genomes of Pezizomycetes fungi and the evolution of truffles.</title>
        <authorList>
            <person name="Murat C."/>
            <person name="Payen T."/>
            <person name="Noel B."/>
            <person name="Kuo A."/>
            <person name="Martin F.M."/>
        </authorList>
    </citation>
    <scope>NUCLEOTIDE SEQUENCE [LARGE SCALE GENOMIC DNA]</scope>
    <source>
        <strain evidence="7">091103-1</strain>
    </source>
</reference>
<dbReference type="GO" id="GO:0005730">
    <property type="term" value="C:nucleolus"/>
    <property type="evidence" value="ECO:0007669"/>
    <property type="project" value="TreeGrafter"/>
</dbReference>
<feature type="region of interest" description="Disordered" evidence="5">
    <location>
        <begin position="293"/>
        <end position="528"/>
    </location>
</feature>
<feature type="compositionally biased region" description="Low complexity" evidence="5">
    <location>
        <begin position="414"/>
        <end position="428"/>
    </location>
</feature>
<dbReference type="InterPro" id="IPR012677">
    <property type="entry name" value="Nucleotide-bd_a/b_plait_sf"/>
</dbReference>
<feature type="compositionally biased region" description="Polar residues" evidence="5">
    <location>
        <begin position="171"/>
        <end position="180"/>
    </location>
</feature>
<keyword evidence="8" id="KW-1185">Reference proteome</keyword>
<evidence type="ECO:0000256" key="3">
    <source>
        <dbReference type="ARBA" id="ARBA00023161"/>
    </source>
</evidence>
<evidence type="ECO:0000256" key="1">
    <source>
        <dbReference type="ARBA" id="ARBA00004123"/>
    </source>
</evidence>
<proteinExistence type="inferred from homology"/>
<dbReference type="Pfam" id="PF03467">
    <property type="entry name" value="Smg4_UPF3"/>
    <property type="match status" value="1"/>
</dbReference>
<feature type="compositionally biased region" description="Polar residues" evidence="5">
    <location>
        <begin position="305"/>
        <end position="344"/>
    </location>
</feature>
<dbReference type="InterPro" id="IPR005120">
    <property type="entry name" value="UPF3_dom"/>
</dbReference>
<feature type="compositionally biased region" description="Pro residues" evidence="5">
    <location>
        <begin position="429"/>
        <end position="440"/>
    </location>
</feature>
<dbReference type="OrthoDB" id="18087at2759"/>
<feature type="region of interest" description="Disordered" evidence="5">
    <location>
        <begin position="1"/>
        <end position="30"/>
    </location>
</feature>
<feature type="compositionally biased region" description="Polar residues" evidence="5">
    <location>
        <begin position="488"/>
        <end position="500"/>
    </location>
</feature>
<dbReference type="InterPro" id="IPR035979">
    <property type="entry name" value="RBD_domain_sf"/>
</dbReference>
<evidence type="ECO:0000256" key="5">
    <source>
        <dbReference type="SAM" id="MobiDB-lite"/>
    </source>
</evidence>
<dbReference type="Gene3D" id="3.30.70.330">
    <property type="match status" value="1"/>
</dbReference>
<sequence length="528" mass="56124">MASPSPTIAKTKPRGGGGGGGPLLKASSGNNPATIRLKVVVRHLPSLIKEDEFKSPMTEYINEETVEWISWIQGKISEERTKAPKDSRCVIKFKNPPQITALSEGLRLHGPFTDSKGNTTNPQMEYSPFQKAPKKSGRVDARAGTIESDPDFIAFMASLKAISTPAPTADGATTHTSTNIHPGEAVGAPTTAPANDPLSVPLPLVEKVDKPKTTPLIEYLRTHKNGSSDKSSSSKASLKTEKPNKESSSTKREKRKLEKSRAKGKEREPRIDEKEEWAIKQAVQAIDTEAATILKREDSFRGPLSRQNTNTTILSRQNSGISGTLSRQNSGLTGSLSRQNSGQLETLARRGSNLAGNSSRSEKGQSQEKEKGRERRRDRGGVSSVAAILQRDLGITPSTRRSRNSAKAPSTIETATSATDGTPTATVTPPTPVNPEPQSPARPRRRGGWGTGGRRLEREDSIASNSPTTPGPASLPAAPVAILKKLPSNASMPSAPTSITEPPLAPSLLKREGSAAGLAPPTGPAASI</sequence>
<dbReference type="GO" id="GO:0005737">
    <property type="term" value="C:cytoplasm"/>
    <property type="evidence" value="ECO:0007669"/>
    <property type="project" value="TreeGrafter"/>
</dbReference>
<gene>
    <name evidence="7" type="ORF">C7212DRAFT_292554</name>
</gene>
<comment type="similarity">
    <text evidence="2">Belongs to the RENT3 family.</text>
</comment>
<feature type="region of interest" description="Disordered" evidence="5">
    <location>
        <begin position="166"/>
        <end position="206"/>
    </location>
</feature>